<protein>
    <submittedName>
        <fullName evidence="1">Uncharacterized protein</fullName>
    </submittedName>
</protein>
<dbReference type="RefSeq" id="WP_133868370.1">
    <property type="nucleotide sequence ID" value="NZ_SOAU01000001.1"/>
</dbReference>
<dbReference type="Proteomes" id="UP000294558">
    <property type="component" value="Unassembled WGS sequence"/>
</dbReference>
<dbReference type="AlphaFoldDB" id="A0A4R7HXZ8"/>
<keyword evidence="2" id="KW-1185">Reference proteome</keyword>
<organism evidence="1 2">
    <name type="scientific">Ilumatobacter fluminis</name>
    <dbReference type="NCBI Taxonomy" id="467091"/>
    <lineage>
        <taxon>Bacteria</taxon>
        <taxon>Bacillati</taxon>
        <taxon>Actinomycetota</taxon>
        <taxon>Acidimicrobiia</taxon>
        <taxon>Acidimicrobiales</taxon>
        <taxon>Ilumatobacteraceae</taxon>
        <taxon>Ilumatobacter</taxon>
    </lineage>
</organism>
<proteinExistence type="predicted"/>
<sequence length="314" mass="32075">MTLDRSRWAAVGAAVAVTLGAGGIGLVRAATPESDPSVFVPITNCRLVDTRAEAEYNVGPFDTPVGADSEITLSGHGETGDCTIPDTATALQLNVTAVRQTENTFLTVWPADAERPDASNLNPIFEPEPAYNPAYNAVTTRLSPTGEFKVYNLNGQVDVVADVTGYFVAADSISGPSPAAAATDGDDVGAIGTTDLAVVDATISVDGAGIVQASAVGTANGDVTADDLWCSLSDTTVFDDGSVQKTQLAGADSPSSISAMRTFEVTEAGDLTVTLVCKVSGDVGAATVENPQLTLTYLPVDAPADDTPDEPVSS</sequence>
<comment type="caution">
    <text evidence="1">The sequence shown here is derived from an EMBL/GenBank/DDBJ whole genome shotgun (WGS) entry which is preliminary data.</text>
</comment>
<dbReference type="OrthoDB" id="3402930at2"/>
<evidence type="ECO:0000313" key="2">
    <source>
        <dbReference type="Proteomes" id="UP000294558"/>
    </source>
</evidence>
<evidence type="ECO:0000313" key="1">
    <source>
        <dbReference type="EMBL" id="TDT15961.1"/>
    </source>
</evidence>
<accession>A0A4R7HXZ8</accession>
<reference evidence="1 2" key="1">
    <citation type="submission" date="2019-03" db="EMBL/GenBank/DDBJ databases">
        <title>Sequencing the genomes of 1000 actinobacteria strains.</title>
        <authorList>
            <person name="Klenk H.-P."/>
        </authorList>
    </citation>
    <scope>NUCLEOTIDE SEQUENCE [LARGE SCALE GENOMIC DNA]</scope>
    <source>
        <strain evidence="1 2">DSM 18936</strain>
    </source>
</reference>
<gene>
    <name evidence="1" type="ORF">BDK89_1542</name>
</gene>
<name>A0A4R7HXZ8_9ACTN</name>
<dbReference type="EMBL" id="SOAU01000001">
    <property type="protein sequence ID" value="TDT15961.1"/>
    <property type="molecule type" value="Genomic_DNA"/>
</dbReference>